<evidence type="ECO:0000256" key="6">
    <source>
        <dbReference type="ARBA" id="ARBA00022989"/>
    </source>
</evidence>
<keyword evidence="5 9" id="KW-0812">Transmembrane</keyword>
<dbReference type="HOGENOM" id="CLU_048347_3_1_1"/>
<feature type="transmembrane region" description="Helical" evidence="9">
    <location>
        <begin position="77"/>
        <end position="96"/>
    </location>
</feature>
<evidence type="ECO:0000256" key="5">
    <source>
        <dbReference type="ARBA" id="ARBA00022692"/>
    </source>
</evidence>
<evidence type="ECO:0000256" key="1">
    <source>
        <dbReference type="ARBA" id="ARBA00003420"/>
    </source>
</evidence>
<feature type="transmembrane region" description="Helical" evidence="9">
    <location>
        <begin position="146"/>
        <end position="166"/>
    </location>
</feature>
<dbReference type="InterPro" id="IPR004853">
    <property type="entry name" value="Sugar_P_trans_dom"/>
</dbReference>
<evidence type="ECO:0000256" key="3">
    <source>
        <dbReference type="ARBA" id="ARBA00010425"/>
    </source>
</evidence>
<feature type="transmembrane region" description="Helical" evidence="9">
    <location>
        <begin position="345"/>
        <end position="364"/>
    </location>
</feature>
<evidence type="ECO:0000313" key="11">
    <source>
        <dbReference type="EMBL" id="EXJ82387.1"/>
    </source>
</evidence>
<proteinExistence type="inferred from homology"/>
<feature type="region of interest" description="Disordered" evidence="8">
    <location>
        <begin position="1"/>
        <end position="56"/>
    </location>
</feature>
<gene>
    <name evidence="11" type="ORF">A1O3_06200</name>
</gene>
<keyword evidence="7 9" id="KW-0472">Membrane</keyword>
<feature type="transmembrane region" description="Helical" evidence="9">
    <location>
        <begin position="198"/>
        <end position="219"/>
    </location>
</feature>
<evidence type="ECO:0000256" key="9">
    <source>
        <dbReference type="SAM" id="Phobius"/>
    </source>
</evidence>
<evidence type="ECO:0000313" key="12">
    <source>
        <dbReference type="Proteomes" id="UP000019478"/>
    </source>
</evidence>
<reference evidence="11 12" key="1">
    <citation type="submission" date="2013-03" db="EMBL/GenBank/DDBJ databases">
        <title>The Genome Sequence of Capronia epimyces CBS 606.96.</title>
        <authorList>
            <consortium name="The Broad Institute Genomics Platform"/>
            <person name="Cuomo C."/>
            <person name="de Hoog S."/>
            <person name="Gorbushina A."/>
            <person name="Walker B."/>
            <person name="Young S.K."/>
            <person name="Zeng Q."/>
            <person name="Gargeya S."/>
            <person name="Fitzgerald M."/>
            <person name="Haas B."/>
            <person name="Abouelleil A."/>
            <person name="Allen A.W."/>
            <person name="Alvarado L."/>
            <person name="Arachchi H.M."/>
            <person name="Berlin A.M."/>
            <person name="Chapman S.B."/>
            <person name="Gainer-Dewar J."/>
            <person name="Goldberg J."/>
            <person name="Griggs A."/>
            <person name="Gujja S."/>
            <person name="Hansen M."/>
            <person name="Howarth C."/>
            <person name="Imamovic A."/>
            <person name="Ireland A."/>
            <person name="Larimer J."/>
            <person name="McCowan C."/>
            <person name="Murphy C."/>
            <person name="Pearson M."/>
            <person name="Poon T.W."/>
            <person name="Priest M."/>
            <person name="Roberts A."/>
            <person name="Saif S."/>
            <person name="Shea T."/>
            <person name="Sisk P."/>
            <person name="Sykes S."/>
            <person name="Wortman J."/>
            <person name="Nusbaum C."/>
            <person name="Birren B."/>
        </authorList>
    </citation>
    <scope>NUCLEOTIDE SEQUENCE [LARGE SCALE GENOMIC DNA]</scope>
    <source>
        <strain evidence="11 12">CBS 606.96</strain>
    </source>
</reference>
<keyword evidence="6 9" id="KW-1133">Transmembrane helix</keyword>
<dbReference type="EMBL" id="AMGY01000005">
    <property type="protein sequence ID" value="EXJ82387.1"/>
    <property type="molecule type" value="Genomic_DNA"/>
</dbReference>
<comment type="subunit">
    <text evidence="4">Homooligomer.</text>
</comment>
<comment type="similarity">
    <text evidence="3">Belongs to the TPT transporter family. SLC35D subfamily.</text>
</comment>
<dbReference type="GO" id="GO:0005789">
    <property type="term" value="C:endoplasmic reticulum membrane"/>
    <property type="evidence" value="ECO:0007669"/>
    <property type="project" value="UniProtKB-SubCell"/>
</dbReference>
<feature type="transmembrane region" description="Helical" evidence="9">
    <location>
        <begin position="289"/>
        <end position="311"/>
    </location>
</feature>
<evidence type="ECO:0000256" key="2">
    <source>
        <dbReference type="ARBA" id="ARBA00004477"/>
    </source>
</evidence>
<feature type="transmembrane region" description="Helical" evidence="9">
    <location>
        <begin position="172"/>
        <end position="191"/>
    </location>
</feature>
<accession>W9XPE4</accession>
<name>W9XPE4_9EURO</name>
<evidence type="ECO:0000256" key="7">
    <source>
        <dbReference type="ARBA" id="ARBA00023136"/>
    </source>
</evidence>
<comment type="function">
    <text evidence="1">Involved in the import of GDP-mannose from the cytoplasm into the Golgi lumen.</text>
</comment>
<feature type="transmembrane region" description="Helical" evidence="9">
    <location>
        <begin position="318"/>
        <end position="339"/>
    </location>
</feature>
<feature type="transmembrane region" description="Helical" evidence="9">
    <location>
        <begin position="225"/>
        <end position="246"/>
    </location>
</feature>
<dbReference type="RefSeq" id="XP_007734510.1">
    <property type="nucleotide sequence ID" value="XM_007736320.1"/>
</dbReference>
<dbReference type="AlphaFoldDB" id="W9XPE4"/>
<evidence type="ECO:0000256" key="8">
    <source>
        <dbReference type="SAM" id="MobiDB-lite"/>
    </source>
</evidence>
<dbReference type="Proteomes" id="UP000019478">
    <property type="component" value="Unassembled WGS sequence"/>
</dbReference>
<dbReference type="Pfam" id="PF03151">
    <property type="entry name" value="TPT"/>
    <property type="match status" value="1"/>
</dbReference>
<keyword evidence="12" id="KW-1185">Reference proteome</keyword>
<dbReference type="eggNOG" id="KOG1441">
    <property type="taxonomic scope" value="Eukaryota"/>
</dbReference>
<comment type="caution">
    <text evidence="11">The sequence shown here is derived from an EMBL/GenBank/DDBJ whole genome shotgun (WGS) entry which is preliminary data.</text>
</comment>
<evidence type="ECO:0000259" key="10">
    <source>
        <dbReference type="Pfam" id="PF03151"/>
    </source>
</evidence>
<sequence length="366" mass="39711">MQQQKQQQHDVEKQAGLEAASASGPGTGTGTTEQDRDHDHDQPAPRWATGEKSRPRSNWKLPSVKIKIRDHISEQDVVNFLCVLLNTASTVCIVFANKVIFTDPQFRQFQVGTAAWHFFATTLLLFAASRKPFSVFPAVRLPLKEVFPISVLFVGFLLFGNLSLALNDVSVYQLAKIMTTPTVVAVNFVLFRKRISAALLAAIVVSCLGVALTNMATGAVTSNPVGTYVAIVAFVTTAFYQIWIGKKVQDLDVTGPQLLLNQAPISVGLLLLLCPLTDTMPDLRSVEPAILATFVLSGVLAAGLNLSQFLIIGRTSAVTFNVVSNAKNVIIIVLGWYTVHRAPSWLDFMGVSLALGGAAAYSWLRK</sequence>
<feature type="domain" description="Sugar phosphate transporter" evidence="10">
    <location>
        <begin position="90"/>
        <end position="362"/>
    </location>
</feature>
<dbReference type="GeneID" id="19170310"/>
<dbReference type="InterPro" id="IPR050186">
    <property type="entry name" value="TPT_transporter"/>
</dbReference>
<feature type="transmembrane region" description="Helical" evidence="9">
    <location>
        <begin position="108"/>
        <end position="126"/>
    </location>
</feature>
<protein>
    <recommendedName>
        <fullName evidence="10">Sugar phosphate transporter domain-containing protein</fullName>
    </recommendedName>
</protein>
<feature type="compositionally biased region" description="Basic and acidic residues" evidence="8">
    <location>
        <begin position="33"/>
        <end position="54"/>
    </location>
</feature>
<evidence type="ECO:0000256" key="4">
    <source>
        <dbReference type="ARBA" id="ARBA00011182"/>
    </source>
</evidence>
<comment type="subcellular location">
    <subcellularLocation>
        <location evidence="2">Endoplasmic reticulum membrane</location>
        <topology evidence="2">Multi-pass membrane protein</topology>
    </subcellularLocation>
</comment>
<feature type="transmembrane region" description="Helical" evidence="9">
    <location>
        <begin position="258"/>
        <end position="277"/>
    </location>
</feature>
<dbReference type="PANTHER" id="PTHR11132">
    <property type="entry name" value="SOLUTE CARRIER FAMILY 35"/>
    <property type="match status" value="1"/>
</dbReference>
<dbReference type="OrthoDB" id="5547497at2759"/>
<organism evidence="11 12">
    <name type="scientific">Capronia epimyces CBS 606.96</name>
    <dbReference type="NCBI Taxonomy" id="1182542"/>
    <lineage>
        <taxon>Eukaryota</taxon>
        <taxon>Fungi</taxon>
        <taxon>Dikarya</taxon>
        <taxon>Ascomycota</taxon>
        <taxon>Pezizomycotina</taxon>
        <taxon>Eurotiomycetes</taxon>
        <taxon>Chaetothyriomycetidae</taxon>
        <taxon>Chaetothyriales</taxon>
        <taxon>Herpotrichiellaceae</taxon>
        <taxon>Capronia</taxon>
    </lineage>
</organism>